<dbReference type="InterPro" id="IPR000082">
    <property type="entry name" value="SEA_dom"/>
</dbReference>
<feature type="domain" description="SEA" evidence="1">
    <location>
        <begin position="33"/>
        <end position="145"/>
    </location>
</feature>
<dbReference type="SUPFAM" id="SSF82671">
    <property type="entry name" value="SEA domain"/>
    <property type="match status" value="1"/>
</dbReference>
<evidence type="ECO:0000259" key="1">
    <source>
        <dbReference type="PROSITE" id="PS50024"/>
    </source>
</evidence>
<keyword evidence="3" id="KW-1185">Reference proteome</keyword>
<dbReference type="InterPro" id="IPR036364">
    <property type="entry name" value="SEA_dom_sf"/>
</dbReference>
<dbReference type="PANTHER" id="PTHR14672:SF1">
    <property type="entry name" value="MUCIN-16"/>
    <property type="match status" value="1"/>
</dbReference>
<evidence type="ECO:0000313" key="2">
    <source>
        <dbReference type="Ensembl" id="ENSPCEP00000010031.1"/>
    </source>
</evidence>
<dbReference type="Pfam" id="PF01390">
    <property type="entry name" value="SEA"/>
    <property type="match status" value="1"/>
</dbReference>
<name>A0A8C8RUY2_9SAUR</name>
<evidence type="ECO:0000313" key="3">
    <source>
        <dbReference type="Proteomes" id="UP000694393"/>
    </source>
</evidence>
<reference evidence="2" key="2">
    <citation type="submission" date="2025-09" db="UniProtKB">
        <authorList>
            <consortium name="Ensembl"/>
        </authorList>
    </citation>
    <scope>IDENTIFICATION</scope>
</reference>
<dbReference type="Gene3D" id="3.30.70.960">
    <property type="entry name" value="SEA domain"/>
    <property type="match status" value="1"/>
</dbReference>
<dbReference type="InterPro" id="IPR028850">
    <property type="entry name" value="MUC16"/>
</dbReference>
<dbReference type="PROSITE" id="PS50024">
    <property type="entry name" value="SEA"/>
    <property type="match status" value="1"/>
</dbReference>
<sequence length="223" mass="24882">FLNLPTRMLVSAEEITLFFHFAVVLPTPTPAQAIEHFTVNFTITNLQYASELITPQSTKFNDTEKNLISLLNPIFGNSSIGPSYIRCENSILHQQVKVHLLRDSAAPPFDRVAVYREVSNKTNGITKLGPYTLDKDSLYVNGKLPVSLLQCTLTRLTAKGAGLHGIVMAVHHLSFFLSQLPSMFFIYCSFPFQGTMKQVQCQVSVFKNHGILKRYSGAETAKL</sequence>
<dbReference type="Ensembl" id="ENSPCET00000010369.1">
    <property type="protein sequence ID" value="ENSPCEP00000010031.1"/>
    <property type="gene ID" value="ENSPCEG00000007960.1"/>
</dbReference>
<dbReference type="PANTHER" id="PTHR14672">
    <property type="entry name" value="MUCIN-16"/>
    <property type="match status" value="1"/>
</dbReference>
<dbReference type="Proteomes" id="UP000694393">
    <property type="component" value="Unplaced"/>
</dbReference>
<protein>
    <recommendedName>
        <fullName evidence="1">SEA domain-containing protein</fullName>
    </recommendedName>
</protein>
<organism evidence="2 3">
    <name type="scientific">Pelusios castaneus</name>
    <name type="common">West African mud turtle</name>
    <dbReference type="NCBI Taxonomy" id="367368"/>
    <lineage>
        <taxon>Eukaryota</taxon>
        <taxon>Metazoa</taxon>
        <taxon>Chordata</taxon>
        <taxon>Craniata</taxon>
        <taxon>Vertebrata</taxon>
        <taxon>Euteleostomi</taxon>
        <taxon>Archelosauria</taxon>
        <taxon>Testudinata</taxon>
        <taxon>Testudines</taxon>
        <taxon>Pleurodira</taxon>
        <taxon>Pelomedusidae</taxon>
        <taxon>Pelusios</taxon>
    </lineage>
</organism>
<reference evidence="2" key="1">
    <citation type="submission" date="2025-08" db="UniProtKB">
        <authorList>
            <consortium name="Ensembl"/>
        </authorList>
    </citation>
    <scope>IDENTIFICATION</scope>
</reference>
<proteinExistence type="predicted"/>
<dbReference type="AlphaFoldDB" id="A0A8C8RUY2"/>
<accession>A0A8C8RUY2</accession>